<evidence type="ECO:0000313" key="2">
    <source>
        <dbReference type="Proteomes" id="UP001610818"/>
    </source>
</evidence>
<proteinExistence type="predicted"/>
<dbReference type="EMBL" id="JBIRGQ010000001">
    <property type="protein sequence ID" value="MFH8544333.1"/>
    <property type="molecule type" value="Genomic_DNA"/>
</dbReference>
<sequence>MTTFRLHMEQAVSRALADFPKELTSEIYAVTFRLDSVDQDPRFPYLAIGYNTETEVARALAAAGGAEPWEARWNYAYFPPSGLEGVRVVGHDPERDPVGAELYRQEATGRGLWYEDEDVADDGDEDERGEQLAEQFQELCVDLARRLHTDGHLDGVFGRPLPVILYDMFDPDAMFTLTRAANPPEVVGEFLSEDPAGQPQD</sequence>
<accession>A0ABW7QH87</accession>
<reference evidence="1 2" key="1">
    <citation type="submission" date="2024-10" db="EMBL/GenBank/DDBJ databases">
        <title>The Natural Products Discovery Center: Release of the First 8490 Sequenced Strains for Exploring Actinobacteria Biosynthetic Diversity.</title>
        <authorList>
            <person name="Kalkreuter E."/>
            <person name="Kautsar S.A."/>
            <person name="Yang D."/>
            <person name="Bader C.D."/>
            <person name="Teijaro C.N."/>
            <person name="Fluegel L."/>
            <person name="Davis C.M."/>
            <person name="Simpson J.R."/>
            <person name="Lauterbach L."/>
            <person name="Steele A.D."/>
            <person name="Gui C."/>
            <person name="Meng S."/>
            <person name="Li G."/>
            <person name="Viehrig K."/>
            <person name="Ye F."/>
            <person name="Su P."/>
            <person name="Kiefer A.F."/>
            <person name="Nichols A."/>
            <person name="Cepeda A.J."/>
            <person name="Yan W."/>
            <person name="Fan B."/>
            <person name="Jiang Y."/>
            <person name="Adhikari A."/>
            <person name="Zheng C.-J."/>
            <person name="Schuster L."/>
            <person name="Cowan T.M."/>
            <person name="Smanski M.J."/>
            <person name="Chevrette M.G."/>
            <person name="De Carvalho L.P.S."/>
            <person name="Shen B."/>
        </authorList>
    </citation>
    <scope>NUCLEOTIDE SEQUENCE [LARGE SCALE GENOMIC DNA]</scope>
    <source>
        <strain evidence="1 2">NPDC017990</strain>
    </source>
</reference>
<dbReference type="RefSeq" id="WP_397707927.1">
    <property type="nucleotide sequence ID" value="NZ_JBIRGN010000001.1"/>
</dbReference>
<gene>
    <name evidence="1" type="ORF">ACH4F9_04885</name>
</gene>
<protein>
    <recommendedName>
        <fullName evidence="3">DUF4303 domain-containing protein</fullName>
    </recommendedName>
</protein>
<keyword evidence="2" id="KW-1185">Reference proteome</keyword>
<organism evidence="1 2">
    <name type="scientific">Streptomyces longisporoflavus</name>
    <dbReference type="NCBI Taxonomy" id="28044"/>
    <lineage>
        <taxon>Bacteria</taxon>
        <taxon>Bacillati</taxon>
        <taxon>Actinomycetota</taxon>
        <taxon>Actinomycetes</taxon>
        <taxon>Kitasatosporales</taxon>
        <taxon>Streptomycetaceae</taxon>
        <taxon>Streptomyces</taxon>
    </lineage>
</organism>
<name>A0ABW7QH87_9ACTN</name>
<dbReference type="Proteomes" id="UP001610818">
    <property type="component" value="Unassembled WGS sequence"/>
</dbReference>
<evidence type="ECO:0008006" key="3">
    <source>
        <dbReference type="Google" id="ProtNLM"/>
    </source>
</evidence>
<comment type="caution">
    <text evidence="1">The sequence shown here is derived from an EMBL/GenBank/DDBJ whole genome shotgun (WGS) entry which is preliminary data.</text>
</comment>
<evidence type="ECO:0000313" key="1">
    <source>
        <dbReference type="EMBL" id="MFH8544333.1"/>
    </source>
</evidence>